<accession>A0AAD5KEI4</accession>
<protein>
    <submittedName>
        <fullName evidence="1">Uncharacterized protein</fullName>
    </submittedName>
</protein>
<dbReference type="EMBL" id="WJBH02000158">
    <property type="protein sequence ID" value="KAI9550326.1"/>
    <property type="molecule type" value="Genomic_DNA"/>
</dbReference>
<evidence type="ECO:0000313" key="1">
    <source>
        <dbReference type="EMBL" id="KAI9550326.1"/>
    </source>
</evidence>
<evidence type="ECO:0000313" key="2">
    <source>
        <dbReference type="Proteomes" id="UP000820818"/>
    </source>
</evidence>
<dbReference type="AlphaFoldDB" id="A0AAD5KEI4"/>
<dbReference type="InterPro" id="IPR011990">
    <property type="entry name" value="TPR-like_helical_dom_sf"/>
</dbReference>
<dbReference type="Proteomes" id="UP000820818">
    <property type="component" value="Unassembled WGS sequence"/>
</dbReference>
<proteinExistence type="predicted"/>
<keyword evidence="2" id="KW-1185">Reference proteome</keyword>
<organism evidence="1 2">
    <name type="scientific">Daphnia sinensis</name>
    <dbReference type="NCBI Taxonomy" id="1820382"/>
    <lineage>
        <taxon>Eukaryota</taxon>
        <taxon>Metazoa</taxon>
        <taxon>Ecdysozoa</taxon>
        <taxon>Arthropoda</taxon>
        <taxon>Crustacea</taxon>
        <taxon>Branchiopoda</taxon>
        <taxon>Diplostraca</taxon>
        <taxon>Cladocera</taxon>
        <taxon>Anomopoda</taxon>
        <taxon>Daphniidae</taxon>
        <taxon>Daphnia</taxon>
        <taxon>Daphnia similis group</taxon>
    </lineage>
</organism>
<dbReference type="Gene3D" id="1.25.40.10">
    <property type="entry name" value="Tetratricopeptide repeat domain"/>
    <property type="match status" value="1"/>
</dbReference>
<sequence length="612" mass="69408">MDIIAKSYADGQYLNCIKHLSDLPTNSLFEEFVVQNNILVCKFQISYVKQDEVLRRAVFDDFLHLQRKTLALPREKEFSLLTLSCSCNVIYSLLNCKHYSKGSIKATEIAYVALEKALCSHQIFFPPKNDSTTENFVSLVHQFIEAKTFRPGELSLLLYSCVLICLFNVDPRYVQLIKDILEILECSGKNEMFFSNDIFLLSPLEMPLLSRGVTISSCIICDFSRLFLCLFHCINSSWSEALALESGKTSTLSEIWGILKGFVNCQLASCRSSAANNDEIEDYTKAQNIYLKFARCLIGAADFALRKQPLIALRFLSLAGAGELARTRACSIVMAYAATQFKALGEVEFQIEALKIAEESLGSPAFQPSFHSEFYGFLLAQLKLFSLPQIPILRYHLARVFLQNQRYKEATVEYEKLSKIPFQENLIPFSAAFELRSPSTIIVLHEHILALLLANDCQKALDVIESSLEEDFLILFLHAEICVQLKQNKKAIKLLSRSIAKVHELDSMTFPVNGSKEVIMSKLRFKMSELLEETGNMKDAYHQLKLSFQNGIVMDSKMQKSYHQLMSKLGMTKEIPVSSDSQLEMLVLKILELTEDLTIHYLMGTIKSVNFL</sequence>
<gene>
    <name evidence="1" type="ORF">GHT06_001599</name>
</gene>
<dbReference type="SUPFAM" id="SSF48452">
    <property type="entry name" value="TPR-like"/>
    <property type="match status" value="1"/>
</dbReference>
<name>A0AAD5KEI4_9CRUS</name>
<reference evidence="1" key="1">
    <citation type="submission" date="2022-05" db="EMBL/GenBank/DDBJ databases">
        <title>A multi-omics perspective on studying reproductive biology in Daphnia sinensis.</title>
        <authorList>
            <person name="Jia J."/>
        </authorList>
    </citation>
    <scope>NUCLEOTIDE SEQUENCE</scope>
    <source>
        <strain evidence="1">WSL</strain>
    </source>
</reference>
<comment type="caution">
    <text evidence="1">The sequence shown here is derived from an EMBL/GenBank/DDBJ whole genome shotgun (WGS) entry which is preliminary data.</text>
</comment>